<feature type="non-terminal residue" evidence="2">
    <location>
        <position position="1"/>
    </location>
</feature>
<protein>
    <recommendedName>
        <fullName evidence="1">Reverse transcriptase domain-containing protein</fullName>
    </recommendedName>
</protein>
<evidence type="ECO:0000313" key="3">
    <source>
        <dbReference type="Proteomes" id="UP000265520"/>
    </source>
</evidence>
<accession>A0A392N4X6</accession>
<dbReference type="InterPro" id="IPR021109">
    <property type="entry name" value="Peptidase_aspartic_dom_sf"/>
</dbReference>
<dbReference type="EMBL" id="LXQA010026809">
    <property type="protein sequence ID" value="MCH94219.1"/>
    <property type="molecule type" value="Genomic_DNA"/>
</dbReference>
<dbReference type="InterPro" id="IPR032567">
    <property type="entry name" value="RTL1-rel"/>
</dbReference>
<dbReference type="PANTHER" id="PTHR15503">
    <property type="entry name" value="LDOC1 RELATED"/>
    <property type="match status" value="1"/>
</dbReference>
<proteinExistence type="predicted"/>
<dbReference type="Gene3D" id="3.10.10.10">
    <property type="entry name" value="HIV Type 1 Reverse Transcriptase, subunit A, domain 1"/>
    <property type="match status" value="1"/>
</dbReference>
<dbReference type="SUPFAM" id="SSF50630">
    <property type="entry name" value="Acid proteases"/>
    <property type="match status" value="1"/>
</dbReference>
<dbReference type="CDD" id="cd01647">
    <property type="entry name" value="RT_LTR"/>
    <property type="match status" value="1"/>
</dbReference>
<dbReference type="Pfam" id="PF00078">
    <property type="entry name" value="RVT_1"/>
    <property type="match status" value="1"/>
</dbReference>
<dbReference type="Proteomes" id="UP000265520">
    <property type="component" value="Unassembled WGS sequence"/>
</dbReference>
<evidence type="ECO:0000313" key="2">
    <source>
        <dbReference type="EMBL" id="MCH94219.1"/>
    </source>
</evidence>
<sequence>LESEHHLSFNALKGAYSAGTICFQGQIQGVQIQVLIDSGSSDNFLQPRIAQCLKLTVQESPQFQVLVGNGSALTASGLIPDLPVTIQGHTIHLPVYLLPITGADLVLGAPWLKTLGPHIADYAVLSIKFYLNDKFITLRGDQLAEPGQSQFHHIRRLQHTHSIDSSFTLQFHSIAPPSSTAALDSLPVDLAKLLHKYWTVFDEPSRLPPPRDQDHSIPLIDGSNPVKGIIQPSTSPFSSPVLLVKKKDGSWRFCTDYRALNAITVKDSFPIPTVDELLDELFGAAYFSKLDLRSGYHQILVHPEDRHKTAFRTHQGTNYTSLCWFFFL</sequence>
<dbReference type="InterPro" id="IPR043128">
    <property type="entry name" value="Rev_trsase/Diguanyl_cyclase"/>
</dbReference>
<dbReference type="Gene3D" id="2.40.70.10">
    <property type="entry name" value="Acid Proteases"/>
    <property type="match status" value="1"/>
</dbReference>
<dbReference type="PANTHER" id="PTHR15503:SF22">
    <property type="entry name" value="TRANSPOSON TY3-I GAG POLYPROTEIN"/>
    <property type="match status" value="1"/>
</dbReference>
<feature type="domain" description="Reverse transcriptase" evidence="1">
    <location>
        <begin position="244"/>
        <end position="315"/>
    </location>
</feature>
<comment type="caution">
    <text evidence="2">The sequence shown here is derived from an EMBL/GenBank/DDBJ whole genome shotgun (WGS) entry which is preliminary data.</text>
</comment>
<organism evidence="2 3">
    <name type="scientific">Trifolium medium</name>
    <dbReference type="NCBI Taxonomy" id="97028"/>
    <lineage>
        <taxon>Eukaryota</taxon>
        <taxon>Viridiplantae</taxon>
        <taxon>Streptophyta</taxon>
        <taxon>Embryophyta</taxon>
        <taxon>Tracheophyta</taxon>
        <taxon>Spermatophyta</taxon>
        <taxon>Magnoliopsida</taxon>
        <taxon>eudicotyledons</taxon>
        <taxon>Gunneridae</taxon>
        <taxon>Pentapetalae</taxon>
        <taxon>rosids</taxon>
        <taxon>fabids</taxon>
        <taxon>Fabales</taxon>
        <taxon>Fabaceae</taxon>
        <taxon>Papilionoideae</taxon>
        <taxon>50 kb inversion clade</taxon>
        <taxon>NPAAA clade</taxon>
        <taxon>Hologalegina</taxon>
        <taxon>IRL clade</taxon>
        <taxon>Trifolieae</taxon>
        <taxon>Trifolium</taxon>
    </lineage>
</organism>
<keyword evidence="3" id="KW-1185">Reference proteome</keyword>
<dbReference type="CDD" id="cd00303">
    <property type="entry name" value="retropepsin_like"/>
    <property type="match status" value="1"/>
</dbReference>
<dbReference type="InterPro" id="IPR000477">
    <property type="entry name" value="RT_dom"/>
</dbReference>
<evidence type="ECO:0000259" key="1">
    <source>
        <dbReference type="Pfam" id="PF00078"/>
    </source>
</evidence>
<dbReference type="Gene3D" id="3.30.70.270">
    <property type="match status" value="1"/>
</dbReference>
<dbReference type="SUPFAM" id="SSF56672">
    <property type="entry name" value="DNA/RNA polymerases"/>
    <property type="match status" value="1"/>
</dbReference>
<dbReference type="InterPro" id="IPR043502">
    <property type="entry name" value="DNA/RNA_pol_sf"/>
</dbReference>
<reference evidence="2 3" key="1">
    <citation type="journal article" date="2018" name="Front. Plant Sci.">
        <title>Red Clover (Trifolium pratense) and Zigzag Clover (T. medium) - A Picture of Genomic Similarities and Differences.</title>
        <authorList>
            <person name="Dluhosova J."/>
            <person name="Istvanek J."/>
            <person name="Nedelnik J."/>
            <person name="Repkova J."/>
        </authorList>
    </citation>
    <scope>NUCLEOTIDE SEQUENCE [LARGE SCALE GENOMIC DNA]</scope>
    <source>
        <strain evidence="3">cv. 10/8</strain>
        <tissue evidence="2">Leaf</tissue>
    </source>
</reference>
<dbReference type="Pfam" id="PF13975">
    <property type="entry name" value="gag-asp_proteas"/>
    <property type="match status" value="1"/>
</dbReference>
<dbReference type="AlphaFoldDB" id="A0A392N4X6"/>
<name>A0A392N4X6_9FABA</name>